<organism evidence="1 2">
    <name type="scientific">Pseudomonas putida (strain GB-1)</name>
    <dbReference type="NCBI Taxonomy" id="76869"/>
    <lineage>
        <taxon>Bacteria</taxon>
        <taxon>Pseudomonadati</taxon>
        <taxon>Pseudomonadota</taxon>
        <taxon>Gammaproteobacteria</taxon>
        <taxon>Pseudomonadales</taxon>
        <taxon>Pseudomonadaceae</taxon>
        <taxon>Pseudomonas</taxon>
    </lineage>
</organism>
<accession>B0KGB1</accession>
<dbReference type="HOGENOM" id="CLU_3065221_0_0_6"/>
<sequence length="53" mass="6220">MTQHFVAYVGIDWADTKHDICVQAGDGDHREFDCIPHKVDRIDEWAMRISRMC</sequence>
<name>B0KGB1_PSEPG</name>
<dbReference type="EMBL" id="CP000926">
    <property type="protein sequence ID" value="ABY97532.1"/>
    <property type="molecule type" value="Genomic_DNA"/>
</dbReference>
<evidence type="ECO:0000313" key="2">
    <source>
        <dbReference type="Proteomes" id="UP000002157"/>
    </source>
</evidence>
<dbReference type="KEGG" id="ppg:PputGB1_1627"/>
<gene>
    <name evidence="1" type="ordered locus">PputGB1_1627</name>
</gene>
<protein>
    <submittedName>
        <fullName evidence="1">Transposase IS116/IS110/IS902 family protein</fullName>
    </submittedName>
</protein>
<dbReference type="AlphaFoldDB" id="B0KGB1"/>
<dbReference type="eggNOG" id="COG3547">
    <property type="taxonomic scope" value="Bacteria"/>
</dbReference>
<reference evidence="1 2" key="1">
    <citation type="submission" date="2008-01" db="EMBL/GenBank/DDBJ databases">
        <title>Complete sequence of Pseudomonas putida GB-1.</title>
        <authorList>
            <consortium name="US DOE Joint Genome Institute"/>
            <person name="Copeland A."/>
            <person name="Lucas S."/>
            <person name="Lapidus A."/>
            <person name="Barry K."/>
            <person name="Glavina del Rio T."/>
            <person name="Dalin E."/>
            <person name="Tice H."/>
            <person name="Pitluck S."/>
            <person name="Bruce D."/>
            <person name="Goodwin L."/>
            <person name="Chertkov O."/>
            <person name="Brettin T."/>
            <person name="Detter J.C."/>
            <person name="Han C."/>
            <person name="Kuske C.R."/>
            <person name="Schmutz J."/>
            <person name="Larimer F."/>
            <person name="Land M."/>
            <person name="Hauser L."/>
            <person name="Kyrpides N."/>
            <person name="Kim E."/>
            <person name="McCarthy J.K."/>
            <person name="Richardson P."/>
        </authorList>
    </citation>
    <scope>NUCLEOTIDE SEQUENCE [LARGE SCALE GENOMIC DNA]</scope>
    <source>
        <strain evidence="1 2">GB-1</strain>
    </source>
</reference>
<evidence type="ECO:0000313" key="1">
    <source>
        <dbReference type="EMBL" id="ABY97532.1"/>
    </source>
</evidence>
<proteinExistence type="predicted"/>
<dbReference type="Proteomes" id="UP000002157">
    <property type="component" value="Chromosome"/>
</dbReference>